<evidence type="ECO:0000313" key="2">
    <source>
        <dbReference type="Proteomes" id="UP000008068"/>
    </source>
</evidence>
<dbReference type="Proteomes" id="UP000008068">
    <property type="component" value="Unassembled WGS sequence"/>
</dbReference>
<dbReference type="EMBL" id="GL379792">
    <property type="protein sequence ID" value="EGT54431.1"/>
    <property type="molecule type" value="Genomic_DNA"/>
</dbReference>
<sequence>MAGCVIALYDVKIKKDHKWTNHSEDSIDLVYINLRSLRRIQCLHEAETCNCNMPKNGFSHL</sequence>
<organism evidence="2">
    <name type="scientific">Caenorhabditis brenneri</name>
    <name type="common">Nematode worm</name>
    <dbReference type="NCBI Taxonomy" id="135651"/>
    <lineage>
        <taxon>Eukaryota</taxon>
        <taxon>Metazoa</taxon>
        <taxon>Ecdysozoa</taxon>
        <taxon>Nematoda</taxon>
        <taxon>Chromadorea</taxon>
        <taxon>Rhabditida</taxon>
        <taxon>Rhabditina</taxon>
        <taxon>Rhabditomorpha</taxon>
        <taxon>Rhabditoidea</taxon>
        <taxon>Rhabditidae</taxon>
        <taxon>Peloderinae</taxon>
        <taxon>Caenorhabditis</taxon>
    </lineage>
</organism>
<accession>G0MFM9</accession>
<name>G0MFM9_CAEBE</name>
<dbReference type="AlphaFoldDB" id="G0MFM9"/>
<dbReference type="HOGENOM" id="CLU_2924769_0_0_1"/>
<proteinExistence type="predicted"/>
<dbReference type="InParanoid" id="G0MFM9"/>
<protein>
    <submittedName>
        <fullName evidence="1">Uncharacterized protein</fullName>
    </submittedName>
</protein>
<evidence type="ECO:0000313" key="1">
    <source>
        <dbReference type="EMBL" id="EGT54431.1"/>
    </source>
</evidence>
<keyword evidence="2" id="KW-1185">Reference proteome</keyword>
<gene>
    <name evidence="1" type="ORF">CAEBREN_17675</name>
</gene>
<reference evidence="2" key="1">
    <citation type="submission" date="2011-07" db="EMBL/GenBank/DDBJ databases">
        <authorList>
            <consortium name="Caenorhabditis brenneri Sequencing and Analysis Consortium"/>
            <person name="Wilson R.K."/>
        </authorList>
    </citation>
    <scope>NUCLEOTIDE SEQUENCE [LARGE SCALE GENOMIC DNA]</scope>
    <source>
        <strain evidence="2">PB2801</strain>
    </source>
</reference>